<comment type="caution">
    <text evidence="3">The sequence shown here is derived from an EMBL/GenBank/DDBJ whole genome shotgun (WGS) entry which is preliminary data.</text>
</comment>
<sequence length="485" mass="49590">MRPATPRRRALAALLATAAAGALLAGCGRNGADGAGDGGGAPTAHATGPFLSPGPSRPVPRGEGSEDPDDVNGDGHRDLLLPVFSGRDGAHRRVVVVYGSAKGPDPATRTVHGRRDLGLPAPVPYGGEGDPDHLDAGAVLSADLDGDGFPELVSSVDRRPPGGADDYATEPTVWVSWGGPRGPRHGAPATRIEAADGLEGTVRGDFDGDGHHDLAALRRDHPQVVLLYGPFTRAGVPARTGALPGVRGRLAADAIDPTGKPRATALLVHDGDDGEQTAATLHPARPGSGPAREGVRLRRGNAVAFGDFDGDGTRDVAIGDDGSRNDEPGHETEAPEVDGSLAIHPGDGGAPRTYRIPRSGNPYGSGGYLAADPDGDGRDALVVGTDDGALLIDPGAGGDGGRRTEVSRTAPARTDGRKVAGDARAARPYGAGDFDGDGRDELVLGWGASRLFDLYGELPTHWWIADGASARDLVAFSTVPRAPAR</sequence>
<feature type="region of interest" description="Disordered" evidence="1">
    <location>
        <begin position="156"/>
        <end position="187"/>
    </location>
</feature>
<dbReference type="InterPro" id="IPR006311">
    <property type="entry name" value="TAT_signal"/>
</dbReference>
<gene>
    <name evidence="3" type="ORF">GCM10010420_34760</name>
</gene>
<name>A0ABN3IHB5_9ACTN</name>
<feature type="region of interest" description="Disordered" evidence="1">
    <location>
        <begin position="274"/>
        <end position="294"/>
    </location>
</feature>
<dbReference type="SUPFAM" id="SSF69318">
    <property type="entry name" value="Integrin alpha N-terminal domain"/>
    <property type="match status" value="1"/>
</dbReference>
<feature type="compositionally biased region" description="Gly residues" evidence="1">
    <location>
        <begin position="28"/>
        <end position="41"/>
    </location>
</feature>
<feature type="region of interest" description="Disordered" evidence="1">
    <location>
        <begin position="26"/>
        <end position="84"/>
    </location>
</feature>
<dbReference type="Gene3D" id="2.130.10.130">
    <property type="entry name" value="Integrin alpha, N-terminal"/>
    <property type="match status" value="2"/>
</dbReference>
<proteinExistence type="predicted"/>
<accession>A0ABN3IHB5</accession>
<evidence type="ECO:0000256" key="2">
    <source>
        <dbReference type="SAM" id="SignalP"/>
    </source>
</evidence>
<dbReference type="PROSITE" id="PS51257">
    <property type="entry name" value="PROKAR_LIPOPROTEIN"/>
    <property type="match status" value="1"/>
</dbReference>
<evidence type="ECO:0000313" key="4">
    <source>
        <dbReference type="Proteomes" id="UP001500058"/>
    </source>
</evidence>
<feature type="chain" id="PRO_5045943571" evidence="2">
    <location>
        <begin position="26"/>
        <end position="485"/>
    </location>
</feature>
<evidence type="ECO:0000256" key="1">
    <source>
        <dbReference type="SAM" id="MobiDB-lite"/>
    </source>
</evidence>
<protein>
    <submittedName>
        <fullName evidence="3">VCBS repeat-containing protein</fullName>
    </submittedName>
</protein>
<keyword evidence="2" id="KW-0732">Signal</keyword>
<evidence type="ECO:0000313" key="3">
    <source>
        <dbReference type="EMBL" id="GAA2404312.1"/>
    </source>
</evidence>
<dbReference type="InterPro" id="IPR028994">
    <property type="entry name" value="Integrin_alpha_N"/>
</dbReference>
<keyword evidence="4" id="KW-1185">Reference proteome</keyword>
<dbReference type="RefSeq" id="WP_344631964.1">
    <property type="nucleotide sequence ID" value="NZ_BAAATJ010000016.1"/>
</dbReference>
<organism evidence="3 4">
    <name type="scientific">Streptomyces glaucosporus</name>
    <dbReference type="NCBI Taxonomy" id="284044"/>
    <lineage>
        <taxon>Bacteria</taxon>
        <taxon>Bacillati</taxon>
        <taxon>Actinomycetota</taxon>
        <taxon>Actinomycetes</taxon>
        <taxon>Kitasatosporales</taxon>
        <taxon>Streptomycetaceae</taxon>
        <taxon>Streptomyces</taxon>
    </lineage>
</organism>
<reference evidence="3 4" key="1">
    <citation type="journal article" date="2019" name="Int. J. Syst. Evol. Microbiol.">
        <title>The Global Catalogue of Microorganisms (GCM) 10K type strain sequencing project: providing services to taxonomists for standard genome sequencing and annotation.</title>
        <authorList>
            <consortium name="The Broad Institute Genomics Platform"/>
            <consortium name="The Broad Institute Genome Sequencing Center for Infectious Disease"/>
            <person name="Wu L."/>
            <person name="Ma J."/>
        </authorList>
    </citation>
    <scope>NUCLEOTIDE SEQUENCE [LARGE SCALE GENOMIC DNA]</scope>
    <source>
        <strain evidence="3 4">JCM 6921</strain>
    </source>
</reference>
<feature type="region of interest" description="Disordered" evidence="1">
    <location>
        <begin position="306"/>
        <end position="360"/>
    </location>
</feature>
<dbReference type="PROSITE" id="PS51318">
    <property type="entry name" value="TAT"/>
    <property type="match status" value="1"/>
</dbReference>
<feature type="signal peptide" evidence="2">
    <location>
        <begin position="1"/>
        <end position="25"/>
    </location>
</feature>
<dbReference type="EMBL" id="BAAATJ010000016">
    <property type="protein sequence ID" value="GAA2404312.1"/>
    <property type="molecule type" value="Genomic_DNA"/>
</dbReference>
<dbReference type="Proteomes" id="UP001500058">
    <property type="component" value="Unassembled WGS sequence"/>
</dbReference>
<feature type="compositionally biased region" description="Basic and acidic residues" evidence="1">
    <location>
        <begin position="321"/>
        <end position="333"/>
    </location>
</feature>